<dbReference type="STRING" id="1121432.SAMN02745219_01264"/>
<proteinExistence type="predicted"/>
<accession>A0A1M6ESU2</accession>
<organism evidence="1 2">
    <name type="scientific">Desulfofundulus thermosubterraneus DSM 16057</name>
    <dbReference type="NCBI Taxonomy" id="1121432"/>
    <lineage>
        <taxon>Bacteria</taxon>
        <taxon>Bacillati</taxon>
        <taxon>Bacillota</taxon>
        <taxon>Clostridia</taxon>
        <taxon>Eubacteriales</taxon>
        <taxon>Peptococcaceae</taxon>
        <taxon>Desulfofundulus</taxon>
    </lineage>
</organism>
<dbReference type="SUPFAM" id="SSF48452">
    <property type="entry name" value="TPR-like"/>
    <property type="match status" value="1"/>
</dbReference>
<protein>
    <submittedName>
        <fullName evidence="1">SEC-C motif-containing protein</fullName>
    </submittedName>
</protein>
<dbReference type="Pfam" id="PF02810">
    <property type="entry name" value="SEC-C"/>
    <property type="match status" value="1"/>
</dbReference>
<dbReference type="EMBL" id="FQZM01000014">
    <property type="protein sequence ID" value="SHI88476.1"/>
    <property type="molecule type" value="Genomic_DNA"/>
</dbReference>
<evidence type="ECO:0000313" key="1">
    <source>
        <dbReference type="EMBL" id="SHI88476.1"/>
    </source>
</evidence>
<gene>
    <name evidence="1" type="ORF">SAMN02745219_01264</name>
</gene>
<dbReference type="SUPFAM" id="SSF103642">
    <property type="entry name" value="Sec-C motif"/>
    <property type="match status" value="1"/>
</dbReference>
<dbReference type="Gene3D" id="3.10.450.50">
    <property type="match status" value="1"/>
</dbReference>
<evidence type="ECO:0000313" key="2">
    <source>
        <dbReference type="Proteomes" id="UP000184529"/>
    </source>
</evidence>
<dbReference type="InterPro" id="IPR004027">
    <property type="entry name" value="SEC_C_motif"/>
</dbReference>
<reference evidence="2" key="1">
    <citation type="submission" date="2016-11" db="EMBL/GenBank/DDBJ databases">
        <authorList>
            <person name="Varghese N."/>
            <person name="Submissions S."/>
        </authorList>
    </citation>
    <scope>NUCLEOTIDE SEQUENCE [LARGE SCALE GENOMIC DNA]</scope>
    <source>
        <strain evidence="2">DSM 16057</strain>
    </source>
</reference>
<dbReference type="InterPro" id="IPR011990">
    <property type="entry name" value="TPR-like_helical_dom_sf"/>
</dbReference>
<sequence length="306" mass="36111">MPKIGRNDPCPCGSGKKYKKCCLGQSRKKHWSLDEVRSFTTEEIILKLRDFGINVTEESFLKEVENFYSACDLAEHWWKTNKVTAKGYDQDFPWMAAVVLWERLAPHMINSEKLDDMIQEGYRLCSEGKEEEGCQIWLEVWEHLKKRFTPEMKSINDAEKVFSGLQNLHNWCQDLEMELSNAGLKDPVFYEKRIEYCREFCSLFPETERLIIENMKRAEAESYFALGLVEQGEKAFQSLVNEFPDSAWAYIGWGDMYWLFRDSKAPRNYDRAENIYRLALERNVAGREDVLERLQMLKEERSKGKR</sequence>
<dbReference type="Gene3D" id="1.25.40.10">
    <property type="entry name" value="Tetratricopeptide repeat domain"/>
    <property type="match status" value="1"/>
</dbReference>
<dbReference type="AlphaFoldDB" id="A0A1M6ESU2"/>
<keyword evidence="2" id="KW-1185">Reference proteome</keyword>
<name>A0A1M6ESU2_9FIRM</name>
<dbReference type="Proteomes" id="UP000184529">
    <property type="component" value="Unassembled WGS sequence"/>
</dbReference>